<feature type="region of interest" description="Disordered" evidence="1">
    <location>
        <begin position="1"/>
        <end position="56"/>
    </location>
</feature>
<sequence>MPRSLHDLASLEATAETLTRVHPPPTLTAPAKNNNLAANRPTRPAHPRREPTLRKR</sequence>
<dbReference type="EMBL" id="BAABDD010000009">
    <property type="protein sequence ID" value="GAA3743636.1"/>
    <property type="molecule type" value="Genomic_DNA"/>
</dbReference>
<gene>
    <name evidence="2" type="ORF">GCM10022402_24160</name>
</gene>
<protein>
    <submittedName>
        <fullName evidence="2">Uncharacterized protein</fullName>
    </submittedName>
</protein>
<evidence type="ECO:0000313" key="2">
    <source>
        <dbReference type="EMBL" id="GAA3743636.1"/>
    </source>
</evidence>
<reference evidence="3" key="1">
    <citation type="journal article" date="2019" name="Int. J. Syst. Evol. Microbiol.">
        <title>The Global Catalogue of Microorganisms (GCM) 10K type strain sequencing project: providing services to taxonomists for standard genome sequencing and annotation.</title>
        <authorList>
            <consortium name="The Broad Institute Genomics Platform"/>
            <consortium name="The Broad Institute Genome Sequencing Center for Infectious Disease"/>
            <person name="Wu L."/>
            <person name="Ma J."/>
        </authorList>
    </citation>
    <scope>NUCLEOTIDE SEQUENCE [LARGE SCALE GENOMIC DNA]</scope>
    <source>
        <strain evidence="3">JCM 17137</strain>
    </source>
</reference>
<proteinExistence type="predicted"/>
<evidence type="ECO:0000256" key="1">
    <source>
        <dbReference type="SAM" id="MobiDB-lite"/>
    </source>
</evidence>
<comment type="caution">
    <text evidence="2">The sequence shown here is derived from an EMBL/GenBank/DDBJ whole genome shotgun (WGS) entry which is preliminary data.</text>
</comment>
<keyword evidence="3" id="KW-1185">Reference proteome</keyword>
<dbReference type="Proteomes" id="UP001500908">
    <property type="component" value="Unassembled WGS sequence"/>
</dbReference>
<evidence type="ECO:0000313" key="3">
    <source>
        <dbReference type="Proteomes" id="UP001500908"/>
    </source>
</evidence>
<accession>A0ABP7FMM9</accession>
<organism evidence="2 3">
    <name type="scientific">Salinactinospora qingdaonensis</name>
    <dbReference type="NCBI Taxonomy" id="702744"/>
    <lineage>
        <taxon>Bacteria</taxon>
        <taxon>Bacillati</taxon>
        <taxon>Actinomycetota</taxon>
        <taxon>Actinomycetes</taxon>
        <taxon>Streptosporangiales</taxon>
        <taxon>Nocardiopsidaceae</taxon>
        <taxon>Salinactinospora</taxon>
    </lineage>
</organism>
<feature type="compositionally biased region" description="Basic and acidic residues" evidence="1">
    <location>
        <begin position="47"/>
        <end position="56"/>
    </location>
</feature>
<name>A0ABP7FMM9_9ACTN</name>